<evidence type="ECO:0000259" key="3">
    <source>
        <dbReference type="Pfam" id="PF07804"/>
    </source>
</evidence>
<keyword evidence="2" id="KW-0418">Kinase</keyword>
<reference evidence="4 5" key="1">
    <citation type="submission" date="2015-03" db="EMBL/GenBank/DDBJ databases">
        <title>Draft genome sequences of two protease-producing strains of Arsukibacterium isolated from two cold and alkaline environments.</title>
        <authorList>
            <person name="Lylloff J.E."/>
            <person name="Skov L.B."/>
            <person name="Jepsen M."/>
            <person name="Hallin P.F."/>
            <person name="Sorensen S.J."/>
            <person name="Stougaard P."/>
            <person name="Glaring M.A."/>
        </authorList>
    </citation>
    <scope>NUCLEOTIDE SEQUENCE [LARGE SCALE GENOMIC DNA]</scope>
    <source>
        <strain evidence="4 5">GCM72</strain>
    </source>
</reference>
<dbReference type="OrthoDB" id="9805913at2"/>
<dbReference type="Pfam" id="PF07804">
    <property type="entry name" value="HipA_C"/>
    <property type="match status" value="1"/>
</dbReference>
<protein>
    <recommendedName>
        <fullName evidence="3">HipA-like C-terminal domain-containing protein</fullName>
    </recommendedName>
</protein>
<sequence length="63" mass="7290">MSVLLTIITPGATDGHAKNRSIYIEQQDQYRLTPLYDILSAFPAFISVPIFEEMRRYSKRILT</sequence>
<dbReference type="PATRIC" id="fig|336831.14.peg.1736"/>
<evidence type="ECO:0000313" key="5">
    <source>
        <dbReference type="Proteomes" id="UP000034228"/>
    </source>
</evidence>
<feature type="domain" description="HipA-like C-terminal" evidence="3">
    <location>
        <begin position="6"/>
        <end position="44"/>
    </location>
</feature>
<dbReference type="STRING" id="336831.WG68_12535"/>
<proteinExistence type="predicted"/>
<keyword evidence="1" id="KW-0808">Transferase</keyword>
<dbReference type="InterPro" id="IPR012893">
    <property type="entry name" value="HipA-like_C"/>
</dbReference>
<keyword evidence="5" id="KW-1185">Reference proteome</keyword>
<dbReference type="Proteomes" id="UP000034228">
    <property type="component" value="Unassembled WGS sequence"/>
</dbReference>
<comment type="caution">
    <text evidence="4">The sequence shown here is derived from an EMBL/GenBank/DDBJ whole genome shotgun (WGS) entry which is preliminary data.</text>
</comment>
<dbReference type="AlphaFoldDB" id="A0A0M2V5N0"/>
<dbReference type="GO" id="GO:0016301">
    <property type="term" value="F:kinase activity"/>
    <property type="evidence" value="ECO:0007669"/>
    <property type="project" value="UniProtKB-KW"/>
</dbReference>
<name>A0A0M2V5N0_9GAMM</name>
<accession>A0A0M2V5N0</accession>
<organism evidence="4 5">
    <name type="scientific">Arsukibacterium ikkense</name>
    <dbReference type="NCBI Taxonomy" id="336831"/>
    <lineage>
        <taxon>Bacteria</taxon>
        <taxon>Pseudomonadati</taxon>
        <taxon>Pseudomonadota</taxon>
        <taxon>Gammaproteobacteria</taxon>
        <taxon>Chromatiales</taxon>
        <taxon>Chromatiaceae</taxon>
        <taxon>Arsukibacterium</taxon>
    </lineage>
</organism>
<evidence type="ECO:0000256" key="1">
    <source>
        <dbReference type="ARBA" id="ARBA00022679"/>
    </source>
</evidence>
<dbReference type="RefSeq" id="WP_046558046.1">
    <property type="nucleotide sequence ID" value="NZ_LAHO01000012.1"/>
</dbReference>
<evidence type="ECO:0000256" key="2">
    <source>
        <dbReference type="ARBA" id="ARBA00022777"/>
    </source>
</evidence>
<evidence type="ECO:0000313" key="4">
    <source>
        <dbReference type="EMBL" id="KKO44965.1"/>
    </source>
</evidence>
<dbReference type="EMBL" id="LAHO01000012">
    <property type="protein sequence ID" value="KKO44965.1"/>
    <property type="molecule type" value="Genomic_DNA"/>
</dbReference>
<gene>
    <name evidence="4" type="ORF">WG68_12535</name>
</gene>